<dbReference type="SUPFAM" id="SSF54631">
    <property type="entry name" value="CBS-domain pair"/>
    <property type="match status" value="1"/>
</dbReference>
<dbReference type="Pfam" id="PF01595">
    <property type="entry name" value="CNNM"/>
    <property type="match status" value="1"/>
</dbReference>
<dbReference type="PANTHER" id="PTHR43099:SF5">
    <property type="entry name" value="HLYC_CORC FAMILY TRANSPORTER"/>
    <property type="match status" value="1"/>
</dbReference>
<dbReference type="PANTHER" id="PTHR43099">
    <property type="entry name" value="UPF0053 PROTEIN YRKA"/>
    <property type="match status" value="1"/>
</dbReference>
<dbReference type="AlphaFoldDB" id="A0A0A0JX70"/>
<sequence length="352" mass="37458">MSLGTVLITVVLLLANAFFVGAEFAAMSARRSQLEPLAEQGSRGARAALDALSRTGILLATAQLGITVCSVLLGAISEAALHHALVGPVEAVGAPEEVADVVALALALLIVVFLHVVVGEMIPKNLSIATPERAAIALVPALVMVSRVVKPVINAMDWISKRIVRALGVEPRDELASAFTAEEVAQIVSESHKEGLVEPEQYGLLGAALEFSDKDAGDVGVPLDRVVSVGTGTTPDEIERLVARHGFSRYPVVDGAGTLSGYLHLKDVLFADEQERLQPVPAKRVRRMANVRRDDEVESVLATMQRTGSHLARVVGDDGAVLGVVFLEDVIEELVGEVTDSSHGDRWTRRRV</sequence>
<feature type="domain" description="CBS" evidence="10">
    <location>
        <begin position="284"/>
        <end position="341"/>
    </location>
</feature>
<evidence type="ECO:0000259" key="11">
    <source>
        <dbReference type="PROSITE" id="PS51846"/>
    </source>
</evidence>
<reference evidence="12 13" key="1">
    <citation type="submission" date="2013-08" db="EMBL/GenBank/DDBJ databases">
        <title>The genome sequence of Knoellia aerolata.</title>
        <authorList>
            <person name="Zhu W."/>
            <person name="Wang G."/>
        </authorList>
    </citation>
    <scope>NUCLEOTIDE SEQUENCE [LARGE SCALE GENOMIC DNA]</scope>
    <source>
        <strain evidence="12 13">DSM 18566</strain>
    </source>
</reference>
<keyword evidence="6 8" id="KW-0472">Membrane</keyword>
<feature type="transmembrane region" description="Helical" evidence="9">
    <location>
        <begin position="56"/>
        <end position="81"/>
    </location>
</feature>
<feature type="transmembrane region" description="Helical" evidence="9">
    <location>
        <begin position="6"/>
        <end position="26"/>
    </location>
</feature>
<dbReference type="GO" id="GO:0005886">
    <property type="term" value="C:plasma membrane"/>
    <property type="evidence" value="ECO:0007669"/>
    <property type="project" value="UniProtKB-SubCell"/>
</dbReference>
<dbReference type="InterPro" id="IPR044751">
    <property type="entry name" value="Ion_transp-like_CBS"/>
</dbReference>
<dbReference type="PROSITE" id="PS51846">
    <property type="entry name" value="CNNM"/>
    <property type="match status" value="1"/>
</dbReference>
<evidence type="ECO:0000256" key="6">
    <source>
        <dbReference type="ARBA" id="ARBA00023136"/>
    </source>
</evidence>
<comment type="subcellular location">
    <subcellularLocation>
        <location evidence="1">Cell membrane</location>
        <topology evidence="1">Multi-pass membrane protein</topology>
    </subcellularLocation>
</comment>
<evidence type="ECO:0000256" key="4">
    <source>
        <dbReference type="ARBA" id="ARBA00022737"/>
    </source>
</evidence>
<feature type="domain" description="CBS" evidence="10">
    <location>
        <begin position="220"/>
        <end position="280"/>
    </location>
</feature>
<evidence type="ECO:0000259" key="10">
    <source>
        <dbReference type="PROSITE" id="PS51371"/>
    </source>
</evidence>
<accession>A0A0A0JX70</accession>
<evidence type="ECO:0000313" key="12">
    <source>
        <dbReference type="EMBL" id="KGN41314.1"/>
    </source>
</evidence>
<dbReference type="EMBL" id="AVPL01000019">
    <property type="protein sequence ID" value="KGN41314.1"/>
    <property type="molecule type" value="Genomic_DNA"/>
</dbReference>
<dbReference type="InterPro" id="IPR051676">
    <property type="entry name" value="UPF0053_domain"/>
</dbReference>
<keyword evidence="3 8" id="KW-0812">Transmembrane</keyword>
<dbReference type="OrthoDB" id="110231at2"/>
<name>A0A0A0JX70_9MICO</name>
<dbReference type="InterPro" id="IPR046342">
    <property type="entry name" value="CBS_dom_sf"/>
</dbReference>
<dbReference type="PROSITE" id="PS51371">
    <property type="entry name" value="CBS"/>
    <property type="match status" value="2"/>
</dbReference>
<evidence type="ECO:0000256" key="7">
    <source>
        <dbReference type="PROSITE-ProRule" id="PRU00703"/>
    </source>
</evidence>
<dbReference type="Pfam" id="PF00571">
    <property type="entry name" value="CBS"/>
    <property type="match status" value="2"/>
</dbReference>
<evidence type="ECO:0000256" key="8">
    <source>
        <dbReference type="PROSITE-ProRule" id="PRU01193"/>
    </source>
</evidence>
<keyword evidence="2" id="KW-1003">Cell membrane</keyword>
<keyword evidence="5 8" id="KW-1133">Transmembrane helix</keyword>
<dbReference type="Gene3D" id="3.10.580.10">
    <property type="entry name" value="CBS-domain"/>
    <property type="match status" value="1"/>
</dbReference>
<dbReference type="CDD" id="cd04590">
    <property type="entry name" value="CBS_pair_CorC_HlyC_assoc"/>
    <property type="match status" value="1"/>
</dbReference>
<dbReference type="eggNOG" id="COG1253">
    <property type="taxonomic scope" value="Bacteria"/>
</dbReference>
<evidence type="ECO:0000256" key="2">
    <source>
        <dbReference type="ARBA" id="ARBA00022475"/>
    </source>
</evidence>
<dbReference type="Proteomes" id="UP000030013">
    <property type="component" value="Unassembled WGS sequence"/>
</dbReference>
<keyword evidence="7" id="KW-0129">CBS domain</keyword>
<protein>
    <submittedName>
        <fullName evidence="12">Membrane protein</fullName>
    </submittedName>
</protein>
<feature type="transmembrane region" description="Helical" evidence="9">
    <location>
        <begin position="101"/>
        <end position="122"/>
    </location>
</feature>
<keyword evidence="13" id="KW-1185">Reference proteome</keyword>
<evidence type="ECO:0000256" key="3">
    <source>
        <dbReference type="ARBA" id="ARBA00022692"/>
    </source>
</evidence>
<feature type="domain" description="CNNM transmembrane" evidence="11">
    <location>
        <begin position="1"/>
        <end position="201"/>
    </location>
</feature>
<comment type="caution">
    <text evidence="12">The sequence shown here is derived from an EMBL/GenBank/DDBJ whole genome shotgun (WGS) entry which is preliminary data.</text>
</comment>
<dbReference type="RefSeq" id="WP_035936541.1">
    <property type="nucleotide sequence ID" value="NZ_AVPL01000019.1"/>
</dbReference>
<proteinExistence type="predicted"/>
<organism evidence="12 13">
    <name type="scientific">Knoellia aerolata DSM 18566</name>
    <dbReference type="NCBI Taxonomy" id="1385519"/>
    <lineage>
        <taxon>Bacteria</taxon>
        <taxon>Bacillati</taxon>
        <taxon>Actinomycetota</taxon>
        <taxon>Actinomycetes</taxon>
        <taxon>Micrococcales</taxon>
        <taxon>Intrasporangiaceae</taxon>
        <taxon>Knoellia</taxon>
    </lineage>
</organism>
<dbReference type="STRING" id="1385519.N801_07800"/>
<gene>
    <name evidence="12" type="ORF">N801_07800</name>
</gene>
<dbReference type="InterPro" id="IPR002550">
    <property type="entry name" value="CNNM"/>
</dbReference>
<dbReference type="SMART" id="SM00116">
    <property type="entry name" value="CBS"/>
    <property type="match status" value="2"/>
</dbReference>
<evidence type="ECO:0000256" key="5">
    <source>
        <dbReference type="ARBA" id="ARBA00022989"/>
    </source>
</evidence>
<keyword evidence="4" id="KW-0677">Repeat</keyword>
<evidence type="ECO:0000256" key="1">
    <source>
        <dbReference type="ARBA" id="ARBA00004651"/>
    </source>
</evidence>
<evidence type="ECO:0000256" key="9">
    <source>
        <dbReference type="SAM" id="Phobius"/>
    </source>
</evidence>
<dbReference type="InterPro" id="IPR000644">
    <property type="entry name" value="CBS_dom"/>
</dbReference>
<evidence type="ECO:0000313" key="13">
    <source>
        <dbReference type="Proteomes" id="UP000030013"/>
    </source>
</evidence>